<dbReference type="GO" id="GO:0022857">
    <property type="term" value="F:transmembrane transporter activity"/>
    <property type="evidence" value="ECO:0007669"/>
    <property type="project" value="InterPro"/>
</dbReference>
<feature type="transmembrane region" description="Helical" evidence="3">
    <location>
        <begin position="112"/>
        <end position="133"/>
    </location>
</feature>
<evidence type="ECO:0000256" key="2">
    <source>
        <dbReference type="ARBA" id="ARBA00006727"/>
    </source>
</evidence>
<feature type="transmembrane region" description="Helical" evidence="3">
    <location>
        <begin position="268"/>
        <end position="290"/>
    </location>
</feature>
<dbReference type="PANTHER" id="PTHR11360">
    <property type="entry name" value="MONOCARBOXYLATE TRANSPORTER"/>
    <property type="match status" value="1"/>
</dbReference>
<dbReference type="PROSITE" id="PS50850">
    <property type="entry name" value="MFS"/>
    <property type="match status" value="1"/>
</dbReference>
<dbReference type="InterPro" id="IPR020846">
    <property type="entry name" value="MFS_dom"/>
</dbReference>
<feature type="transmembrane region" description="Helical" evidence="3">
    <location>
        <begin position="145"/>
        <end position="163"/>
    </location>
</feature>
<keyword evidence="3" id="KW-0812">Transmembrane</keyword>
<feature type="transmembrane region" description="Helical" evidence="3">
    <location>
        <begin position="202"/>
        <end position="230"/>
    </location>
</feature>
<feature type="transmembrane region" description="Helical" evidence="3">
    <location>
        <begin position="175"/>
        <end position="196"/>
    </location>
</feature>
<name>A0AAN6VLS0_9PEZI</name>
<keyword evidence="3" id="KW-0472">Membrane</keyword>
<keyword evidence="6" id="KW-1185">Reference proteome</keyword>
<sequence>MTVAGIAAAPTTVAFSVVSQWFTARKGIATGCVTLGAPLGGIFFSLVLQVLFIRYPWKTSALVLSAVMAAFLLLSNLLVETNVPRQTTVASEGEGASEPCPKISHILTSPKFWLISYALFAYELVLFIQWGSIPSYAVAANVGDNQFYLMMSYNIGAVLGRTVPPWLSDRVLGPLNATIAMNVFTLLVVLAIWLPLGASPLAALFVVVVLMGIGTGSFVPLGVSCINALCKPENTGTWLGSAYSIVSFATLIGNPASAVILARYQSNGLLAFLAAVLFSGMISAAALRWLSHGRRWIFKARV</sequence>
<feature type="transmembrane region" description="Helical" evidence="3">
    <location>
        <begin position="6"/>
        <end position="23"/>
    </location>
</feature>
<reference evidence="5" key="2">
    <citation type="submission" date="2023-05" db="EMBL/GenBank/DDBJ databases">
        <authorList>
            <consortium name="Lawrence Berkeley National Laboratory"/>
            <person name="Steindorff A."/>
            <person name="Hensen N."/>
            <person name="Bonometti L."/>
            <person name="Westerberg I."/>
            <person name="Brannstrom I.O."/>
            <person name="Guillou S."/>
            <person name="Cros-Aarteil S."/>
            <person name="Calhoun S."/>
            <person name="Haridas S."/>
            <person name="Kuo A."/>
            <person name="Mondo S."/>
            <person name="Pangilinan J."/>
            <person name="Riley R."/>
            <person name="Labutti K."/>
            <person name="Andreopoulos B."/>
            <person name="Lipzen A."/>
            <person name="Chen C."/>
            <person name="Yanf M."/>
            <person name="Daum C."/>
            <person name="Ng V."/>
            <person name="Clum A."/>
            <person name="Ohm R."/>
            <person name="Martin F."/>
            <person name="Silar P."/>
            <person name="Natvig D."/>
            <person name="Lalanne C."/>
            <person name="Gautier V."/>
            <person name="Ament-Velasquez S.L."/>
            <person name="Kruys A."/>
            <person name="Hutchinson M.I."/>
            <person name="Powell A.J."/>
            <person name="Barry K."/>
            <person name="Miller A.N."/>
            <person name="Grigoriev I.V."/>
            <person name="Debuchy R."/>
            <person name="Gladieux P."/>
            <person name="Thoren M.H."/>
            <person name="Johannesson H."/>
        </authorList>
    </citation>
    <scope>NUCLEOTIDE SEQUENCE</scope>
    <source>
        <strain evidence="5">CBS 538.74</strain>
    </source>
</reference>
<dbReference type="Pfam" id="PF07690">
    <property type="entry name" value="MFS_1"/>
    <property type="match status" value="1"/>
</dbReference>
<evidence type="ECO:0000313" key="6">
    <source>
        <dbReference type="Proteomes" id="UP001302745"/>
    </source>
</evidence>
<dbReference type="GO" id="GO:0016020">
    <property type="term" value="C:membrane"/>
    <property type="evidence" value="ECO:0007669"/>
    <property type="project" value="UniProtKB-SubCell"/>
</dbReference>
<feature type="transmembrane region" description="Helical" evidence="3">
    <location>
        <begin position="242"/>
        <end position="262"/>
    </location>
</feature>
<dbReference type="InterPro" id="IPR011701">
    <property type="entry name" value="MFS"/>
</dbReference>
<proteinExistence type="inferred from homology"/>
<comment type="subcellular location">
    <subcellularLocation>
        <location evidence="1">Membrane</location>
        <topology evidence="1">Multi-pass membrane protein</topology>
    </subcellularLocation>
</comment>
<dbReference type="PANTHER" id="PTHR11360:SF230">
    <property type="entry name" value="MONOCARBOXYLATE TRANSPORTER, PUTATIVE (AFU_ORTHOLOGUE AFUA_2G12790)-RELATED"/>
    <property type="match status" value="1"/>
</dbReference>
<comment type="similarity">
    <text evidence="2">Belongs to the major facilitator superfamily. Monocarboxylate porter (TC 2.A.1.13) family.</text>
</comment>
<protein>
    <submittedName>
        <fullName evidence="5">Major facilitator superfamily domain-containing protein</fullName>
    </submittedName>
</protein>
<dbReference type="InterPro" id="IPR050327">
    <property type="entry name" value="Proton-linked_MCT"/>
</dbReference>
<evidence type="ECO:0000256" key="3">
    <source>
        <dbReference type="SAM" id="Phobius"/>
    </source>
</evidence>
<gene>
    <name evidence="5" type="ORF">C8A00DRAFT_43185</name>
</gene>
<dbReference type="Gene3D" id="1.20.1250.20">
    <property type="entry name" value="MFS general substrate transporter like domains"/>
    <property type="match status" value="1"/>
</dbReference>
<feature type="transmembrane region" description="Helical" evidence="3">
    <location>
        <begin position="61"/>
        <end position="79"/>
    </location>
</feature>
<keyword evidence="3" id="KW-1133">Transmembrane helix</keyword>
<dbReference type="AlphaFoldDB" id="A0AAN6VLS0"/>
<dbReference type="Proteomes" id="UP001302745">
    <property type="component" value="Unassembled WGS sequence"/>
</dbReference>
<feature type="transmembrane region" description="Helical" evidence="3">
    <location>
        <begin position="35"/>
        <end position="55"/>
    </location>
</feature>
<organism evidence="5 6">
    <name type="scientific">Chaetomidium leptoderma</name>
    <dbReference type="NCBI Taxonomy" id="669021"/>
    <lineage>
        <taxon>Eukaryota</taxon>
        <taxon>Fungi</taxon>
        <taxon>Dikarya</taxon>
        <taxon>Ascomycota</taxon>
        <taxon>Pezizomycotina</taxon>
        <taxon>Sordariomycetes</taxon>
        <taxon>Sordariomycetidae</taxon>
        <taxon>Sordariales</taxon>
        <taxon>Chaetomiaceae</taxon>
        <taxon>Chaetomidium</taxon>
    </lineage>
</organism>
<evidence type="ECO:0000256" key="1">
    <source>
        <dbReference type="ARBA" id="ARBA00004141"/>
    </source>
</evidence>
<dbReference type="SUPFAM" id="SSF103473">
    <property type="entry name" value="MFS general substrate transporter"/>
    <property type="match status" value="1"/>
</dbReference>
<dbReference type="EMBL" id="MU856925">
    <property type="protein sequence ID" value="KAK4153933.1"/>
    <property type="molecule type" value="Genomic_DNA"/>
</dbReference>
<evidence type="ECO:0000259" key="4">
    <source>
        <dbReference type="PROSITE" id="PS50850"/>
    </source>
</evidence>
<reference evidence="5" key="1">
    <citation type="journal article" date="2023" name="Mol. Phylogenet. Evol.">
        <title>Genome-scale phylogeny and comparative genomics of the fungal order Sordariales.</title>
        <authorList>
            <person name="Hensen N."/>
            <person name="Bonometti L."/>
            <person name="Westerberg I."/>
            <person name="Brannstrom I.O."/>
            <person name="Guillou S."/>
            <person name="Cros-Aarteil S."/>
            <person name="Calhoun S."/>
            <person name="Haridas S."/>
            <person name="Kuo A."/>
            <person name="Mondo S."/>
            <person name="Pangilinan J."/>
            <person name="Riley R."/>
            <person name="LaButti K."/>
            <person name="Andreopoulos B."/>
            <person name="Lipzen A."/>
            <person name="Chen C."/>
            <person name="Yan M."/>
            <person name="Daum C."/>
            <person name="Ng V."/>
            <person name="Clum A."/>
            <person name="Steindorff A."/>
            <person name="Ohm R.A."/>
            <person name="Martin F."/>
            <person name="Silar P."/>
            <person name="Natvig D.O."/>
            <person name="Lalanne C."/>
            <person name="Gautier V."/>
            <person name="Ament-Velasquez S.L."/>
            <person name="Kruys A."/>
            <person name="Hutchinson M.I."/>
            <person name="Powell A.J."/>
            <person name="Barry K."/>
            <person name="Miller A.N."/>
            <person name="Grigoriev I.V."/>
            <person name="Debuchy R."/>
            <person name="Gladieux P."/>
            <person name="Hiltunen Thoren M."/>
            <person name="Johannesson H."/>
        </authorList>
    </citation>
    <scope>NUCLEOTIDE SEQUENCE</scope>
    <source>
        <strain evidence="5">CBS 538.74</strain>
    </source>
</reference>
<comment type="caution">
    <text evidence="5">The sequence shown here is derived from an EMBL/GenBank/DDBJ whole genome shotgun (WGS) entry which is preliminary data.</text>
</comment>
<accession>A0AAN6VLS0</accession>
<feature type="domain" description="Major facilitator superfamily (MFS) profile" evidence="4">
    <location>
        <begin position="109"/>
        <end position="302"/>
    </location>
</feature>
<dbReference type="InterPro" id="IPR036259">
    <property type="entry name" value="MFS_trans_sf"/>
</dbReference>
<evidence type="ECO:0000313" key="5">
    <source>
        <dbReference type="EMBL" id="KAK4153933.1"/>
    </source>
</evidence>